<feature type="compositionally biased region" description="Polar residues" evidence="8">
    <location>
        <begin position="516"/>
        <end position="533"/>
    </location>
</feature>
<keyword evidence="7" id="KW-0175">Coiled coil</keyword>
<keyword evidence="5" id="KW-0206">Cytoskeleton</keyword>
<dbReference type="GO" id="GO:0120104">
    <property type="term" value="C:mitotic actomyosin contractile ring, proximal layer"/>
    <property type="evidence" value="ECO:0007669"/>
    <property type="project" value="UniProtKB-ARBA"/>
</dbReference>
<dbReference type="InterPro" id="IPR027267">
    <property type="entry name" value="AH/BAR_dom_sf"/>
</dbReference>
<dbReference type="Pfam" id="PF00018">
    <property type="entry name" value="SH3_1"/>
    <property type="match status" value="1"/>
</dbReference>
<dbReference type="OMA" id="ETTVRWN"/>
<evidence type="ECO:0000256" key="1">
    <source>
        <dbReference type="ARBA" id="ARBA00004245"/>
    </source>
</evidence>
<dbReference type="SUPFAM" id="SSF50044">
    <property type="entry name" value="SH3-domain"/>
    <property type="match status" value="1"/>
</dbReference>
<dbReference type="HOGENOM" id="CLU_003525_0_0_1"/>
<name>N1PGA1_DOTSN</name>
<feature type="compositionally biased region" description="Low complexity" evidence="8">
    <location>
        <begin position="711"/>
        <end position="728"/>
    </location>
</feature>
<evidence type="ECO:0000259" key="9">
    <source>
        <dbReference type="PROSITE" id="PS50002"/>
    </source>
</evidence>
<feature type="compositionally biased region" description="Polar residues" evidence="8">
    <location>
        <begin position="320"/>
        <end position="333"/>
    </location>
</feature>
<dbReference type="PRINTS" id="PR00499">
    <property type="entry name" value="P67PHOX"/>
</dbReference>
<evidence type="ECO:0000256" key="7">
    <source>
        <dbReference type="PROSITE-ProRule" id="PRU01077"/>
    </source>
</evidence>
<feature type="compositionally biased region" description="Polar residues" evidence="8">
    <location>
        <begin position="555"/>
        <end position="565"/>
    </location>
</feature>
<feature type="compositionally biased region" description="Polar residues" evidence="8">
    <location>
        <begin position="351"/>
        <end position="365"/>
    </location>
</feature>
<feature type="compositionally biased region" description="Polar residues" evidence="8">
    <location>
        <begin position="870"/>
        <end position="880"/>
    </location>
</feature>
<dbReference type="CDD" id="cd00174">
    <property type="entry name" value="SH3"/>
    <property type="match status" value="1"/>
</dbReference>
<evidence type="ECO:0000256" key="8">
    <source>
        <dbReference type="SAM" id="MobiDB-lite"/>
    </source>
</evidence>
<dbReference type="OrthoDB" id="27823at2759"/>
<dbReference type="FunFam" id="2.30.30.40:FF:000164">
    <property type="entry name" value="Cell division control protein"/>
    <property type="match status" value="1"/>
</dbReference>
<evidence type="ECO:0000256" key="5">
    <source>
        <dbReference type="ARBA" id="ARBA00023212"/>
    </source>
</evidence>
<dbReference type="CDD" id="cd07651">
    <property type="entry name" value="F-BAR_PombeCdc15_like"/>
    <property type="match status" value="1"/>
</dbReference>
<dbReference type="PRINTS" id="PR00452">
    <property type="entry name" value="SH3DOMAIN"/>
</dbReference>
<keyword evidence="4" id="KW-0597">Phosphoprotein</keyword>
<reference evidence="12" key="1">
    <citation type="journal article" date="2012" name="PLoS Genet.">
        <title>The genomes of the fungal plant pathogens Cladosporium fulvum and Dothistroma septosporum reveal adaptation to different hosts and lifestyles but also signatures of common ancestry.</title>
        <authorList>
            <person name="de Wit P.J.G.M."/>
            <person name="van der Burgt A."/>
            <person name="Oekmen B."/>
            <person name="Stergiopoulos I."/>
            <person name="Abd-Elsalam K.A."/>
            <person name="Aerts A.L."/>
            <person name="Bahkali A.H."/>
            <person name="Beenen H.G."/>
            <person name="Chettri P."/>
            <person name="Cox M.P."/>
            <person name="Datema E."/>
            <person name="de Vries R.P."/>
            <person name="Dhillon B."/>
            <person name="Ganley A.R."/>
            <person name="Griffiths S.A."/>
            <person name="Guo Y."/>
            <person name="Hamelin R.C."/>
            <person name="Henrissat B."/>
            <person name="Kabir M.S."/>
            <person name="Jashni M.K."/>
            <person name="Kema G."/>
            <person name="Klaubauf S."/>
            <person name="Lapidus A."/>
            <person name="Levasseur A."/>
            <person name="Lindquist E."/>
            <person name="Mehrabi R."/>
            <person name="Ohm R.A."/>
            <person name="Owen T.J."/>
            <person name="Salamov A."/>
            <person name="Schwelm A."/>
            <person name="Schijlen E."/>
            <person name="Sun H."/>
            <person name="van den Burg H.A."/>
            <person name="van Ham R.C.H.J."/>
            <person name="Zhang S."/>
            <person name="Goodwin S.B."/>
            <person name="Grigoriev I.V."/>
            <person name="Collemare J."/>
            <person name="Bradshaw R.E."/>
        </authorList>
    </citation>
    <scope>NUCLEOTIDE SEQUENCE [LARGE SCALE GENOMIC DNA]</scope>
    <source>
        <strain evidence="12">NZE10 / CBS 128990</strain>
    </source>
</reference>
<dbReference type="Proteomes" id="UP000016933">
    <property type="component" value="Unassembled WGS sequence"/>
</dbReference>
<feature type="compositionally biased region" description="Low complexity" evidence="8">
    <location>
        <begin position="366"/>
        <end position="376"/>
    </location>
</feature>
<dbReference type="PROSITE" id="PS51741">
    <property type="entry name" value="F_BAR"/>
    <property type="match status" value="1"/>
</dbReference>
<feature type="compositionally biased region" description="Low complexity" evidence="8">
    <location>
        <begin position="881"/>
        <end position="896"/>
    </location>
</feature>
<proteinExistence type="predicted"/>
<dbReference type="SMART" id="SM00326">
    <property type="entry name" value="SH3"/>
    <property type="match status" value="1"/>
</dbReference>
<organism evidence="11 12">
    <name type="scientific">Dothistroma septosporum (strain NZE10 / CBS 128990)</name>
    <name type="common">Red band needle blight fungus</name>
    <name type="synonym">Mycosphaerella pini</name>
    <dbReference type="NCBI Taxonomy" id="675120"/>
    <lineage>
        <taxon>Eukaryota</taxon>
        <taxon>Fungi</taxon>
        <taxon>Dikarya</taxon>
        <taxon>Ascomycota</taxon>
        <taxon>Pezizomycotina</taxon>
        <taxon>Dothideomycetes</taxon>
        <taxon>Dothideomycetidae</taxon>
        <taxon>Mycosphaerellales</taxon>
        <taxon>Mycosphaerellaceae</taxon>
        <taxon>Dothistroma</taxon>
    </lineage>
</organism>
<dbReference type="GO" id="GO:0005543">
    <property type="term" value="F:phospholipid binding"/>
    <property type="evidence" value="ECO:0007669"/>
    <property type="project" value="TreeGrafter"/>
</dbReference>
<dbReference type="InterPro" id="IPR001060">
    <property type="entry name" value="FCH_dom"/>
</dbReference>
<feature type="compositionally biased region" description="Low complexity" evidence="8">
    <location>
        <begin position="832"/>
        <end position="842"/>
    </location>
</feature>
<keyword evidence="2 6" id="KW-0728">SH3 domain</keyword>
<gene>
    <name evidence="11" type="ORF">DOTSEDRAFT_155824</name>
</gene>
<evidence type="ECO:0000313" key="11">
    <source>
        <dbReference type="EMBL" id="EME41139.1"/>
    </source>
</evidence>
<dbReference type="STRING" id="675120.N1PGA1"/>
<feature type="domain" description="F-BAR" evidence="10">
    <location>
        <begin position="14"/>
        <end position="267"/>
    </location>
</feature>
<feature type="compositionally biased region" description="Polar residues" evidence="8">
    <location>
        <begin position="423"/>
        <end position="462"/>
    </location>
</feature>
<dbReference type="AlphaFoldDB" id="N1PGA1"/>
<dbReference type="InterPro" id="IPR031160">
    <property type="entry name" value="F_BAR_dom"/>
</dbReference>
<feature type="compositionally biased region" description="Basic and acidic residues" evidence="8">
    <location>
        <begin position="334"/>
        <end position="347"/>
    </location>
</feature>
<evidence type="ECO:0000259" key="10">
    <source>
        <dbReference type="PROSITE" id="PS51741"/>
    </source>
</evidence>
<feature type="compositionally biased region" description="Polar residues" evidence="8">
    <location>
        <begin position="691"/>
        <end position="706"/>
    </location>
</feature>
<evidence type="ECO:0000256" key="2">
    <source>
        <dbReference type="ARBA" id="ARBA00022443"/>
    </source>
</evidence>
<dbReference type="Gene3D" id="1.20.1270.60">
    <property type="entry name" value="Arfaptin homology (AH) domain/BAR domain"/>
    <property type="match status" value="1"/>
</dbReference>
<feature type="region of interest" description="Disordered" evidence="8">
    <location>
        <begin position="320"/>
        <end position="610"/>
    </location>
</feature>
<dbReference type="PANTHER" id="PTHR23065:SF7">
    <property type="entry name" value="NOSTRIN, ISOFORM H"/>
    <property type="match status" value="1"/>
</dbReference>
<comment type="subcellular location">
    <subcellularLocation>
        <location evidence="1">Cytoplasm</location>
        <location evidence="1">Cytoskeleton</location>
    </subcellularLocation>
</comment>
<dbReference type="GO" id="GO:1903475">
    <property type="term" value="P:mitotic actomyosin contractile ring assembly"/>
    <property type="evidence" value="ECO:0007669"/>
    <property type="project" value="UniProtKB-ARBA"/>
</dbReference>
<dbReference type="Gene3D" id="2.30.30.40">
    <property type="entry name" value="SH3 Domains"/>
    <property type="match status" value="1"/>
</dbReference>
<reference evidence="11 12" key="2">
    <citation type="journal article" date="2012" name="PLoS Pathog.">
        <title>Diverse lifestyles and strategies of plant pathogenesis encoded in the genomes of eighteen Dothideomycetes fungi.</title>
        <authorList>
            <person name="Ohm R.A."/>
            <person name="Feau N."/>
            <person name="Henrissat B."/>
            <person name="Schoch C.L."/>
            <person name="Horwitz B.A."/>
            <person name="Barry K.W."/>
            <person name="Condon B.J."/>
            <person name="Copeland A.C."/>
            <person name="Dhillon B."/>
            <person name="Glaser F."/>
            <person name="Hesse C.N."/>
            <person name="Kosti I."/>
            <person name="LaButti K."/>
            <person name="Lindquist E.A."/>
            <person name="Lucas S."/>
            <person name="Salamov A.A."/>
            <person name="Bradshaw R.E."/>
            <person name="Ciuffetti L."/>
            <person name="Hamelin R.C."/>
            <person name="Kema G.H.J."/>
            <person name="Lawrence C."/>
            <person name="Scott J.A."/>
            <person name="Spatafora J.W."/>
            <person name="Turgeon B.G."/>
            <person name="de Wit P.J.G.M."/>
            <person name="Zhong S."/>
            <person name="Goodwin S.B."/>
            <person name="Grigoriev I.V."/>
        </authorList>
    </citation>
    <scope>NUCLEOTIDE SEQUENCE [LARGE SCALE GENOMIC DNA]</scope>
    <source>
        <strain evidence="12">NZE10 / CBS 128990</strain>
    </source>
</reference>
<feature type="region of interest" description="Disordered" evidence="8">
    <location>
        <begin position="622"/>
        <end position="899"/>
    </location>
</feature>
<dbReference type="Pfam" id="PF00611">
    <property type="entry name" value="FCH"/>
    <property type="match status" value="1"/>
</dbReference>
<dbReference type="GO" id="GO:0009898">
    <property type="term" value="C:cytoplasmic side of plasma membrane"/>
    <property type="evidence" value="ECO:0007669"/>
    <property type="project" value="TreeGrafter"/>
</dbReference>
<sequence>MPSREASDGPTVSLSFANNFWGKDDAGVAPLLERMHNAKTTSDELKAFYSARAEIEADYAKRLLSLARKPLGSSEAGTLRMSLDVVRGEVDSMGKAHQQIAAQMKSELEEPLIAFTGGIKERRKIVQNGIEKLLKTKNQQTAVVNKTRDRFEQDCLKIKGYLAQGHMVMGQEERKNKSKLEKTQIQMSSDSTEYEAAVKLLEETTGRWNREWKAACDKFQDLEEERLDYFKSSLWSFANIASTVCVSDDQSCEKMRLSLEDCEVEKDISNFIQDEGTGQEIPDPPKYINFCRGDLDEVISNHESENGEYSVAQFQRTMNPTFRSSSPQPSTFESHNDPDSSLREEMGIPKNRTTSLQADDSFVTQARSSHGSHASAAPPPLAPSQASVQNPYADPYADAPRIPHNPYPADGMTQFCRPGAPSERSSNPSPMRPASSGSMEHSDYSAPTSFTSADPTSGSASPTKGYMGSDLSGISSMSGASAMSAGPPEDRQVQKKKSGFFNSPFRRRSQKIKDNIPSQSGAPTPTARNTWTPANARKAESATTSPVKPFRAGNRANTWNKQPSVSPDPEVDPRADYQLGIGNNVFDVDSPASRRKPAARNGPEPEEDPIAAALAELKGVAKQASVRQSADRHYGMSTPAPGTGRDIMPGAVPIPFVGNGSRGTPPPSYDAPMSRLGAPQPAHTKREMQKTTEQYVSQKRNMFNSQPPRPGSSMGRPPSRGEPPRAASPQPPRATSPRPFHGGDQRQQPVRAASPNPYGGEPRQQPFRAASPNSYGGTPSASRPRAQSSSPVKPAAAYGTYVPPGGSPAYQVPRATSPNPAYSRPATGSGPGNSRPPSSRGSEYAAGGAMVLAPSSPAQDPYGSQRGGRPQSQYHPNENAQVSSRVRSQSQGVQRQVTKDGRPILHYARAMYMYQAAIPEELSFTKGDILAVTRHQDDGWWEAEVVGKNSPLGLVPSNYLKTC</sequence>
<dbReference type="InterPro" id="IPR001452">
    <property type="entry name" value="SH3_domain"/>
</dbReference>
<evidence type="ECO:0008006" key="13">
    <source>
        <dbReference type="Google" id="ProtNLM"/>
    </source>
</evidence>
<evidence type="ECO:0000256" key="3">
    <source>
        <dbReference type="ARBA" id="ARBA00022490"/>
    </source>
</evidence>
<evidence type="ECO:0000256" key="4">
    <source>
        <dbReference type="ARBA" id="ARBA00022553"/>
    </source>
</evidence>
<dbReference type="eggNOG" id="KOG2398">
    <property type="taxonomic scope" value="Eukaryota"/>
</dbReference>
<evidence type="ECO:0000256" key="6">
    <source>
        <dbReference type="PROSITE-ProRule" id="PRU00192"/>
    </source>
</evidence>
<dbReference type="FunFam" id="1.20.1270.60:FF:000045">
    <property type="entry name" value="Cell division control protein"/>
    <property type="match status" value="1"/>
</dbReference>
<dbReference type="SMART" id="SM00055">
    <property type="entry name" value="FCH"/>
    <property type="match status" value="1"/>
</dbReference>
<feature type="compositionally biased region" description="Low complexity" evidence="8">
    <location>
        <begin position="467"/>
        <end position="486"/>
    </location>
</feature>
<dbReference type="InterPro" id="IPR036028">
    <property type="entry name" value="SH3-like_dom_sf"/>
</dbReference>
<protein>
    <recommendedName>
        <fullName evidence="13">SH3 domain-containing protein</fullName>
    </recommendedName>
</protein>
<evidence type="ECO:0000313" key="12">
    <source>
        <dbReference type="Proteomes" id="UP000016933"/>
    </source>
</evidence>
<accession>N1PGA1</accession>
<dbReference type="PROSITE" id="PS50002">
    <property type="entry name" value="SH3"/>
    <property type="match status" value="1"/>
</dbReference>
<dbReference type="EMBL" id="KB446542">
    <property type="protein sequence ID" value="EME41139.1"/>
    <property type="molecule type" value="Genomic_DNA"/>
</dbReference>
<dbReference type="GO" id="GO:0106006">
    <property type="term" value="F:cytoskeletal protein-membrane anchor activity"/>
    <property type="evidence" value="ECO:0007669"/>
    <property type="project" value="UniProtKB-ARBA"/>
</dbReference>
<keyword evidence="12" id="KW-1185">Reference proteome</keyword>
<feature type="compositionally biased region" description="Low complexity" evidence="8">
    <location>
        <begin position="779"/>
        <end position="791"/>
    </location>
</feature>
<keyword evidence="3" id="KW-0963">Cytoplasm</keyword>
<dbReference type="PANTHER" id="PTHR23065">
    <property type="entry name" value="PROLINE-SERINE-THREONINE PHOSPHATASE INTERACTING PROTEIN 1"/>
    <property type="match status" value="1"/>
</dbReference>
<dbReference type="SUPFAM" id="SSF103657">
    <property type="entry name" value="BAR/IMD domain-like"/>
    <property type="match status" value="1"/>
</dbReference>
<feature type="domain" description="SH3" evidence="9">
    <location>
        <begin position="903"/>
        <end position="963"/>
    </location>
</feature>